<dbReference type="EMBL" id="JBHFFA010000007">
    <property type="protein sequence ID" value="KAL2613788.1"/>
    <property type="molecule type" value="Genomic_DNA"/>
</dbReference>
<comment type="caution">
    <text evidence="1">The sequence shown here is derived from an EMBL/GenBank/DDBJ whole genome shotgun (WGS) entry which is preliminary data.</text>
</comment>
<dbReference type="AlphaFoldDB" id="A0ABD1XYR6"/>
<accession>A0ABD1XYR6</accession>
<dbReference type="Proteomes" id="UP001605036">
    <property type="component" value="Unassembled WGS sequence"/>
</dbReference>
<gene>
    <name evidence="1" type="ORF">R1flu_025480</name>
</gene>
<organism evidence="1 2">
    <name type="scientific">Riccia fluitans</name>
    <dbReference type="NCBI Taxonomy" id="41844"/>
    <lineage>
        <taxon>Eukaryota</taxon>
        <taxon>Viridiplantae</taxon>
        <taxon>Streptophyta</taxon>
        <taxon>Embryophyta</taxon>
        <taxon>Marchantiophyta</taxon>
        <taxon>Marchantiopsida</taxon>
        <taxon>Marchantiidae</taxon>
        <taxon>Marchantiales</taxon>
        <taxon>Ricciaceae</taxon>
        <taxon>Riccia</taxon>
    </lineage>
</organism>
<protein>
    <submittedName>
        <fullName evidence="1">Uncharacterized protein</fullName>
    </submittedName>
</protein>
<evidence type="ECO:0000313" key="1">
    <source>
        <dbReference type="EMBL" id="KAL2613788.1"/>
    </source>
</evidence>
<sequence length="181" mass="19782">MALGAPHDSILKWGQAGRSQQRHLSASVACSVRTFVYDQSSTSDVACSPSLPHMLGPQTFRSLETLSHFHGVSVSCTLNDSSGLALNAVSTFAHFSSLPATSAPRLWAAVQAGFFTWRSATSSTHRSVVFLANFAQGLANPLCRIFLWLNRRTRPSLSHLIMLCWMTVRCLRLSASLQTPF</sequence>
<keyword evidence="2" id="KW-1185">Reference proteome</keyword>
<evidence type="ECO:0000313" key="2">
    <source>
        <dbReference type="Proteomes" id="UP001605036"/>
    </source>
</evidence>
<proteinExistence type="predicted"/>
<reference evidence="1 2" key="1">
    <citation type="submission" date="2024-09" db="EMBL/GenBank/DDBJ databases">
        <title>Chromosome-scale assembly of Riccia fluitans.</title>
        <authorList>
            <person name="Paukszto L."/>
            <person name="Sawicki J."/>
            <person name="Karawczyk K."/>
            <person name="Piernik-Szablinska J."/>
            <person name="Szczecinska M."/>
            <person name="Mazdziarz M."/>
        </authorList>
    </citation>
    <scope>NUCLEOTIDE SEQUENCE [LARGE SCALE GENOMIC DNA]</scope>
    <source>
        <strain evidence="1">Rf_01</strain>
        <tissue evidence="1">Aerial parts of the thallus</tissue>
    </source>
</reference>
<name>A0ABD1XYR6_9MARC</name>